<dbReference type="Proteomes" id="UP000266188">
    <property type="component" value="Unassembled WGS sequence"/>
</dbReference>
<accession>A0A3A2ZWC7</accession>
<dbReference type="AlphaFoldDB" id="A0A3A2ZWC7"/>
<feature type="compositionally biased region" description="Polar residues" evidence="1">
    <location>
        <begin position="317"/>
        <end position="326"/>
    </location>
</feature>
<feature type="compositionally biased region" description="Polar residues" evidence="1">
    <location>
        <begin position="333"/>
        <end position="350"/>
    </location>
</feature>
<feature type="compositionally biased region" description="Polar residues" evidence="1">
    <location>
        <begin position="94"/>
        <end position="111"/>
    </location>
</feature>
<gene>
    <name evidence="2" type="ORF">PHISCL_00356</name>
</gene>
<feature type="compositionally biased region" description="Polar residues" evidence="1">
    <location>
        <begin position="12"/>
        <end position="34"/>
    </location>
</feature>
<reference evidence="3" key="1">
    <citation type="submission" date="2017-02" db="EMBL/GenBank/DDBJ databases">
        <authorList>
            <person name="Tafer H."/>
            <person name="Lopandic K."/>
        </authorList>
    </citation>
    <scope>NUCLEOTIDE SEQUENCE [LARGE SCALE GENOMIC DNA]</scope>
    <source>
        <strain evidence="3">CBS 366.77</strain>
    </source>
</reference>
<feature type="compositionally biased region" description="Basic and acidic residues" evidence="1">
    <location>
        <begin position="137"/>
        <end position="147"/>
    </location>
</feature>
<evidence type="ECO:0000256" key="1">
    <source>
        <dbReference type="SAM" id="MobiDB-lite"/>
    </source>
</evidence>
<dbReference type="OrthoDB" id="5327145at2759"/>
<organism evidence="2 3">
    <name type="scientific">Aspergillus sclerotialis</name>
    <dbReference type="NCBI Taxonomy" id="2070753"/>
    <lineage>
        <taxon>Eukaryota</taxon>
        <taxon>Fungi</taxon>
        <taxon>Dikarya</taxon>
        <taxon>Ascomycota</taxon>
        <taxon>Pezizomycotina</taxon>
        <taxon>Eurotiomycetes</taxon>
        <taxon>Eurotiomycetidae</taxon>
        <taxon>Eurotiales</taxon>
        <taxon>Aspergillaceae</taxon>
        <taxon>Aspergillus</taxon>
        <taxon>Aspergillus subgen. Polypaecilum</taxon>
    </lineage>
</organism>
<feature type="compositionally biased region" description="Basic and acidic residues" evidence="1">
    <location>
        <begin position="1"/>
        <end position="11"/>
    </location>
</feature>
<name>A0A3A2ZWC7_9EURO</name>
<protein>
    <submittedName>
        <fullName evidence="2">Uncharacterized protein</fullName>
    </submittedName>
</protein>
<feature type="region of interest" description="Disordered" evidence="1">
    <location>
        <begin position="1"/>
        <end position="162"/>
    </location>
</feature>
<proteinExistence type="predicted"/>
<feature type="region of interest" description="Disordered" evidence="1">
    <location>
        <begin position="396"/>
        <end position="422"/>
    </location>
</feature>
<comment type="caution">
    <text evidence="2">The sequence shown here is derived from an EMBL/GenBank/DDBJ whole genome shotgun (WGS) entry which is preliminary data.</text>
</comment>
<evidence type="ECO:0000313" key="2">
    <source>
        <dbReference type="EMBL" id="RJE27346.1"/>
    </source>
</evidence>
<feature type="region of interest" description="Disordered" evidence="1">
    <location>
        <begin position="232"/>
        <end position="361"/>
    </location>
</feature>
<feature type="compositionally biased region" description="Basic and acidic residues" evidence="1">
    <location>
        <begin position="67"/>
        <end position="76"/>
    </location>
</feature>
<sequence>MLAHRDQENLVHSHQTAAASKPLNQNLRQLQPKTPGTRIPKTPFKVPLNDENDPLTFGKKTIRGNTKKNENTKPAKDAFLTPLEPRTRAPLGMKTTNAKAKGLQTSAQPLGTSKPEKTNKRGSTQRVKKIAPLAQENRAEAPEKAPEDDIPDIEYMPPRPQELSDIPDEITYDTTFPQFQPKNMALGLESVYGDNEIGSDGLTKRERKFQEDSIAYDKMVDDAIMKQVENIGFHDSSSSDETEQLRMEGPSKSTTQQNRPKGRASKQLYASNVSTVKSRDAAAALSGTETSTTRPRPAPIPKSRVASSLLGPKKTRAPSNPSSMRNTAAAADSKTTVGYSRGRSVSSKLQGRTPASKEPATKGLLSPGVYMQLYGPPPFGSEMWIRCKTAGCFDEAENGRETPEEAPLYEEDEETQNFQLTL</sequence>
<keyword evidence="3" id="KW-1185">Reference proteome</keyword>
<dbReference type="EMBL" id="MVGC01000005">
    <property type="protein sequence ID" value="RJE27346.1"/>
    <property type="molecule type" value="Genomic_DNA"/>
</dbReference>
<evidence type="ECO:0000313" key="3">
    <source>
        <dbReference type="Proteomes" id="UP000266188"/>
    </source>
</evidence>